<feature type="compositionally biased region" description="Basic and acidic residues" evidence="1">
    <location>
        <begin position="1"/>
        <end position="11"/>
    </location>
</feature>
<sequence length="167" mass="17864">VPSRETLHTAERQPPPRPLPPSVLREYGVVPYPSEDRQGSNIRTATPPTQIEAAMVTGCSSSHGHRFLSPDRIHRASAPTQGASRVSAQVWPGKAASCNVPATCHAPAMSEYVRSSSSTPVMVVRQQPRRVSAPPPTTAQRCMAYATPTEPVTIVDAPPPVSRTAVQ</sequence>
<evidence type="ECO:0000256" key="1">
    <source>
        <dbReference type="SAM" id="MobiDB-lite"/>
    </source>
</evidence>
<feature type="non-terminal residue" evidence="2">
    <location>
        <position position="1"/>
    </location>
</feature>
<evidence type="ECO:0000313" key="3">
    <source>
        <dbReference type="Proteomes" id="UP000626109"/>
    </source>
</evidence>
<evidence type="ECO:0000313" key="2">
    <source>
        <dbReference type="EMBL" id="CAE8657600.1"/>
    </source>
</evidence>
<protein>
    <submittedName>
        <fullName evidence="2">Uncharacterized protein</fullName>
    </submittedName>
</protein>
<dbReference type="EMBL" id="CAJNNW010015342">
    <property type="protein sequence ID" value="CAE8657600.1"/>
    <property type="molecule type" value="Genomic_DNA"/>
</dbReference>
<feature type="region of interest" description="Disordered" evidence="1">
    <location>
        <begin position="1"/>
        <end position="48"/>
    </location>
</feature>
<gene>
    <name evidence="2" type="ORF">PGLA2088_LOCUS12901</name>
</gene>
<dbReference type="AlphaFoldDB" id="A0A813IW25"/>
<comment type="caution">
    <text evidence="2">The sequence shown here is derived from an EMBL/GenBank/DDBJ whole genome shotgun (WGS) entry which is preliminary data.</text>
</comment>
<name>A0A813IW25_POLGL</name>
<feature type="compositionally biased region" description="Polar residues" evidence="1">
    <location>
        <begin position="39"/>
        <end position="48"/>
    </location>
</feature>
<feature type="non-terminal residue" evidence="2">
    <location>
        <position position="167"/>
    </location>
</feature>
<reference evidence="2" key="1">
    <citation type="submission" date="2021-02" db="EMBL/GenBank/DDBJ databases">
        <authorList>
            <person name="Dougan E. K."/>
            <person name="Rhodes N."/>
            <person name="Thang M."/>
            <person name="Chan C."/>
        </authorList>
    </citation>
    <scope>NUCLEOTIDE SEQUENCE</scope>
</reference>
<dbReference type="Proteomes" id="UP000626109">
    <property type="component" value="Unassembled WGS sequence"/>
</dbReference>
<proteinExistence type="predicted"/>
<organism evidence="2 3">
    <name type="scientific">Polarella glacialis</name>
    <name type="common">Dinoflagellate</name>
    <dbReference type="NCBI Taxonomy" id="89957"/>
    <lineage>
        <taxon>Eukaryota</taxon>
        <taxon>Sar</taxon>
        <taxon>Alveolata</taxon>
        <taxon>Dinophyceae</taxon>
        <taxon>Suessiales</taxon>
        <taxon>Suessiaceae</taxon>
        <taxon>Polarella</taxon>
    </lineage>
</organism>
<accession>A0A813IW25</accession>